<dbReference type="CDD" id="cd07987">
    <property type="entry name" value="LPLAT_MGAT-like"/>
    <property type="match status" value="1"/>
</dbReference>
<feature type="region of interest" description="Disordered" evidence="17">
    <location>
        <begin position="1"/>
        <end position="24"/>
    </location>
</feature>
<comment type="caution">
    <text evidence="18">The sequence shown here is derived from an EMBL/GenBank/DDBJ whole genome shotgun (WGS) entry which is preliminary data.</text>
</comment>
<evidence type="ECO:0000256" key="1">
    <source>
        <dbReference type="ARBA" id="ARBA00004477"/>
    </source>
</evidence>
<evidence type="ECO:0000256" key="3">
    <source>
        <dbReference type="ARBA" id="ARBA00005189"/>
    </source>
</evidence>
<dbReference type="EMBL" id="JANBOI010000546">
    <property type="protein sequence ID" value="KAJ1729824.1"/>
    <property type="molecule type" value="Genomic_DNA"/>
</dbReference>
<proteinExistence type="inferred from homology"/>
<evidence type="ECO:0000256" key="4">
    <source>
        <dbReference type="ARBA" id="ARBA00005420"/>
    </source>
</evidence>
<keyword evidence="14 16" id="KW-0012">Acyltransferase</keyword>
<keyword evidence="19" id="KW-1185">Reference proteome</keyword>
<comment type="function">
    <text evidence="16">Catalyzes the terminal and only committed step in triacylglycerol synthesis by using diacylglycerol and fatty acyl CoA as substrates.</text>
</comment>
<evidence type="ECO:0000256" key="15">
    <source>
        <dbReference type="ARBA" id="ARBA00048109"/>
    </source>
</evidence>
<keyword evidence="6 16" id="KW-0444">Lipid biosynthesis</keyword>
<keyword evidence="11 16" id="KW-1133">Transmembrane helix</keyword>
<keyword evidence="9" id="KW-0319">Glycerol metabolism</keyword>
<evidence type="ECO:0000256" key="13">
    <source>
        <dbReference type="ARBA" id="ARBA00023136"/>
    </source>
</evidence>
<keyword evidence="8 16" id="KW-0812">Transmembrane</keyword>
<comment type="catalytic activity">
    <reaction evidence="15 16">
        <text>an acyl-CoA + a 1,2-diacyl-sn-glycerol = a triacyl-sn-glycerol + CoA</text>
        <dbReference type="Rhea" id="RHEA:10868"/>
        <dbReference type="ChEBI" id="CHEBI:17815"/>
        <dbReference type="ChEBI" id="CHEBI:57287"/>
        <dbReference type="ChEBI" id="CHEBI:58342"/>
        <dbReference type="ChEBI" id="CHEBI:64615"/>
        <dbReference type="EC" id="2.3.1.20"/>
    </reaction>
</comment>
<dbReference type="GO" id="GO:0004144">
    <property type="term" value="F:diacylglycerol O-acyltransferase activity"/>
    <property type="evidence" value="ECO:0007669"/>
    <property type="project" value="UniProtKB-UniRule"/>
</dbReference>
<keyword evidence="12 16" id="KW-0443">Lipid metabolism</keyword>
<dbReference type="OrthoDB" id="264532at2759"/>
<sequence>MSAASRRGPAGGQAPAAAGDEPEPLVFEPSKDILALSRKGGLSGLLQTAIATMFTYMIVVLPLAYVLLVVYVRWLRLPLLAYGAFCFLDPAAESGVGRRVQWARRMWPWRYVNAYFPVRLVLEERLDPSRNYVFGVSPHGIMCFSGQVVTGSQQSGLDEALEGLTVHPIILHLALRVPFFHEYALALGALSSSRESIRQCLAHEGGGEIVAVVVGGAKESLYTNRGSRRLVLGQRKGFVREAIMAGAPLVPTFIFGENDLFKQLEHPLLRKAQLWLQSKMMFAVPLFYGRFGLVPNRTPLTTIIGRPIAIEKDPKPSPETISRVHAQYLSELRRLYARFKPIYDPAGDDLVII</sequence>
<dbReference type="InterPro" id="IPR007130">
    <property type="entry name" value="DAGAT"/>
</dbReference>
<dbReference type="EC" id="2.3.1.20" evidence="5 16"/>
<evidence type="ECO:0000256" key="6">
    <source>
        <dbReference type="ARBA" id="ARBA00022516"/>
    </source>
</evidence>
<evidence type="ECO:0000313" key="18">
    <source>
        <dbReference type="EMBL" id="KAJ1729824.1"/>
    </source>
</evidence>
<dbReference type="PANTHER" id="PTHR12317">
    <property type="entry name" value="DIACYLGLYCEROL O-ACYLTRANSFERASE"/>
    <property type="match status" value="1"/>
</dbReference>
<comment type="pathway">
    <text evidence="2 16">Glycerolipid metabolism; triacylglycerol biosynthesis.</text>
</comment>
<dbReference type="GO" id="GO:0006071">
    <property type="term" value="P:glycerol metabolic process"/>
    <property type="evidence" value="ECO:0007669"/>
    <property type="project" value="UniProtKB-UniRule"/>
</dbReference>
<dbReference type="Proteomes" id="UP001143981">
    <property type="component" value="Unassembled WGS sequence"/>
</dbReference>
<evidence type="ECO:0000256" key="9">
    <source>
        <dbReference type="ARBA" id="ARBA00022798"/>
    </source>
</evidence>
<evidence type="ECO:0000256" key="10">
    <source>
        <dbReference type="ARBA" id="ARBA00022824"/>
    </source>
</evidence>
<keyword evidence="13 16" id="KW-0472">Membrane</keyword>
<evidence type="ECO:0000256" key="8">
    <source>
        <dbReference type="ARBA" id="ARBA00022692"/>
    </source>
</evidence>
<name>A0A9W8CYB8_9FUNG</name>
<evidence type="ECO:0000256" key="7">
    <source>
        <dbReference type="ARBA" id="ARBA00022679"/>
    </source>
</evidence>
<feature type="compositionally biased region" description="Low complexity" evidence="17">
    <location>
        <begin position="1"/>
        <end position="19"/>
    </location>
</feature>
<feature type="transmembrane region" description="Helical" evidence="16">
    <location>
        <begin position="49"/>
        <end position="72"/>
    </location>
</feature>
<dbReference type="GO" id="GO:0005789">
    <property type="term" value="C:endoplasmic reticulum membrane"/>
    <property type="evidence" value="ECO:0007669"/>
    <property type="project" value="UniProtKB-SubCell"/>
</dbReference>
<dbReference type="PANTHER" id="PTHR12317:SF0">
    <property type="entry name" value="ACYLTRANSFERASE"/>
    <property type="match status" value="1"/>
</dbReference>
<accession>A0A9W8CYB8</accession>
<gene>
    <name evidence="18" type="primary">MOGAT1</name>
    <name evidence="18" type="ORF">LPJ61_003335</name>
</gene>
<comment type="subcellular location">
    <subcellularLocation>
        <location evidence="1 16">Endoplasmic reticulum membrane</location>
        <topology evidence="1 16">Multi-pass membrane protein</topology>
    </subcellularLocation>
</comment>
<dbReference type="Pfam" id="PF03982">
    <property type="entry name" value="DAGAT"/>
    <property type="match status" value="1"/>
</dbReference>
<dbReference type="AlphaFoldDB" id="A0A9W8CYB8"/>
<protein>
    <recommendedName>
        <fullName evidence="5 16">Diacylglycerol O-acyltransferase</fullName>
        <ecNumber evidence="5 16">2.3.1.20</ecNumber>
    </recommendedName>
</protein>
<evidence type="ECO:0000256" key="11">
    <source>
        <dbReference type="ARBA" id="ARBA00022989"/>
    </source>
</evidence>
<organism evidence="18 19">
    <name type="scientific">Coemansia biformis</name>
    <dbReference type="NCBI Taxonomy" id="1286918"/>
    <lineage>
        <taxon>Eukaryota</taxon>
        <taxon>Fungi</taxon>
        <taxon>Fungi incertae sedis</taxon>
        <taxon>Zoopagomycota</taxon>
        <taxon>Kickxellomycotina</taxon>
        <taxon>Kickxellomycetes</taxon>
        <taxon>Kickxellales</taxon>
        <taxon>Kickxellaceae</taxon>
        <taxon>Coemansia</taxon>
    </lineage>
</organism>
<comment type="similarity">
    <text evidence="4 16">Belongs to the diacylglycerol acyltransferase family.</text>
</comment>
<dbReference type="GO" id="GO:0019432">
    <property type="term" value="P:triglyceride biosynthetic process"/>
    <property type="evidence" value="ECO:0007669"/>
    <property type="project" value="UniProtKB-UniRule"/>
</dbReference>
<evidence type="ECO:0000256" key="14">
    <source>
        <dbReference type="ARBA" id="ARBA00023315"/>
    </source>
</evidence>
<evidence type="ECO:0000313" key="19">
    <source>
        <dbReference type="Proteomes" id="UP001143981"/>
    </source>
</evidence>
<evidence type="ECO:0000256" key="2">
    <source>
        <dbReference type="ARBA" id="ARBA00004771"/>
    </source>
</evidence>
<reference evidence="18" key="1">
    <citation type="submission" date="2022-07" db="EMBL/GenBank/DDBJ databases">
        <title>Phylogenomic reconstructions and comparative analyses of Kickxellomycotina fungi.</title>
        <authorList>
            <person name="Reynolds N.K."/>
            <person name="Stajich J.E."/>
            <person name="Barry K."/>
            <person name="Grigoriev I.V."/>
            <person name="Crous P."/>
            <person name="Smith M.E."/>
        </authorList>
    </citation>
    <scope>NUCLEOTIDE SEQUENCE</scope>
    <source>
        <strain evidence="18">BCRC 34381</strain>
    </source>
</reference>
<keyword evidence="10 16" id="KW-0256">Endoplasmic reticulum</keyword>
<evidence type="ECO:0000256" key="5">
    <source>
        <dbReference type="ARBA" id="ARBA00013244"/>
    </source>
</evidence>
<keyword evidence="7 18" id="KW-0808">Transferase</keyword>
<comment type="caution">
    <text evidence="16">Lacks conserved residue(s) required for the propagation of feature annotation.</text>
</comment>
<evidence type="ECO:0000256" key="17">
    <source>
        <dbReference type="SAM" id="MobiDB-lite"/>
    </source>
</evidence>
<evidence type="ECO:0000256" key="16">
    <source>
        <dbReference type="RuleBase" id="RU367023"/>
    </source>
</evidence>
<evidence type="ECO:0000256" key="12">
    <source>
        <dbReference type="ARBA" id="ARBA00023098"/>
    </source>
</evidence>
<comment type="pathway">
    <text evidence="3">Lipid metabolism.</text>
</comment>